<comment type="similarity">
    <text evidence="10">Belongs to the peptidase M15 family.</text>
</comment>
<proteinExistence type="inferred from homology"/>
<evidence type="ECO:0000256" key="10">
    <source>
        <dbReference type="ARBA" id="ARBA00093448"/>
    </source>
</evidence>
<keyword evidence="8" id="KW-0482">Metalloprotease</keyword>
<dbReference type="PROSITE" id="PS51318">
    <property type="entry name" value="TAT"/>
    <property type="match status" value="1"/>
</dbReference>
<accession>C6BQ46</accession>
<dbReference type="Gene3D" id="3.30.1380.10">
    <property type="match status" value="1"/>
</dbReference>
<reference evidence="12" key="1">
    <citation type="submission" date="2009-06" db="EMBL/GenBank/DDBJ databases">
        <title>Complete sequence plasmid 1 of Ralstonia pickettii 12D.</title>
        <authorList>
            <consortium name="US DOE Joint Genome Institute"/>
            <person name="Lucas S."/>
            <person name="Copeland A."/>
            <person name="Lapidus A."/>
            <person name="Glavina del Rio T."/>
            <person name="Dalin E."/>
            <person name="Tice H."/>
            <person name="Bruce D."/>
            <person name="Goodwin L."/>
            <person name="Pitluck S."/>
            <person name="Sims D."/>
            <person name="Meincke L."/>
            <person name="Brettin T."/>
            <person name="Detter J.C."/>
            <person name="Han C."/>
            <person name="Larimer F."/>
            <person name="Land M."/>
            <person name="Hauser L."/>
            <person name="Kyrpides N."/>
            <person name="Ovchinnikova G."/>
            <person name="Marsh T."/>
            <person name="Richardson P."/>
        </authorList>
    </citation>
    <scope>NUCLEOTIDE SEQUENCE [LARGE SCALE GENOMIC DNA]</scope>
    <source>
        <strain evidence="12">12D</strain>
        <plasmid>12D</plasmid>
        <plasmid evidence="12">pRp12D01</plasmid>
    </source>
</reference>
<evidence type="ECO:0000256" key="8">
    <source>
        <dbReference type="ARBA" id="ARBA00023049"/>
    </source>
</evidence>
<evidence type="ECO:0000256" key="1">
    <source>
        <dbReference type="ARBA" id="ARBA00001947"/>
    </source>
</evidence>
<keyword evidence="9" id="KW-0961">Cell wall biogenesis/degradation</keyword>
<evidence type="ECO:0000256" key="7">
    <source>
        <dbReference type="ARBA" id="ARBA00022833"/>
    </source>
</evidence>
<sequence length="194" mass="21558">MEDFRHPVPLPIASLPRRRFIQSATLAAAAAYAPAIFAQARDDYWSRPRALWLRRKETGEEVRTVYWADGKLVVDAYVQCCTLLRDVRAGAVVQMNPTLLDILCGVYGWFAQAGIERPIVVTSGYRTPATNSRAEGAARNSMHLVGRAADIRVPDVPTEYLARLGMYLRGGGVGYYATKQFVHVDSGRLRTWAG</sequence>
<keyword evidence="6" id="KW-0378">Hydrolase</keyword>
<dbReference type="GO" id="GO:0071555">
    <property type="term" value="P:cell wall organization"/>
    <property type="evidence" value="ECO:0007669"/>
    <property type="project" value="UniProtKB-KW"/>
</dbReference>
<evidence type="ECO:0000256" key="2">
    <source>
        <dbReference type="ARBA" id="ARBA00004776"/>
    </source>
</evidence>
<dbReference type="InterPro" id="IPR010275">
    <property type="entry name" value="MepK"/>
</dbReference>
<keyword evidence="5" id="KW-0732">Signal</keyword>
<dbReference type="InterPro" id="IPR009045">
    <property type="entry name" value="Zn_M74/Hedgehog-like"/>
</dbReference>
<dbReference type="Pfam" id="PF05951">
    <property type="entry name" value="Peptidase_M15_2"/>
    <property type="match status" value="1"/>
</dbReference>
<dbReference type="SUPFAM" id="SSF55166">
    <property type="entry name" value="Hedgehog/DD-peptidase"/>
    <property type="match status" value="1"/>
</dbReference>
<dbReference type="AlphaFoldDB" id="C6BQ46"/>
<keyword evidence="4" id="KW-0479">Metal-binding</keyword>
<dbReference type="GO" id="GO:0008237">
    <property type="term" value="F:metallopeptidase activity"/>
    <property type="evidence" value="ECO:0007669"/>
    <property type="project" value="UniProtKB-KW"/>
</dbReference>
<name>C6BQ46_RALP1</name>
<evidence type="ECO:0000256" key="5">
    <source>
        <dbReference type="ARBA" id="ARBA00022729"/>
    </source>
</evidence>
<geneLocation type="plasmid" evidence="12">
    <name>pRp12D01</name>
</geneLocation>
<evidence type="ECO:0000256" key="11">
    <source>
        <dbReference type="ARBA" id="ARBA00093666"/>
    </source>
</evidence>
<dbReference type="PANTHER" id="PTHR37425">
    <property type="match status" value="1"/>
</dbReference>
<organism evidence="12">
    <name type="scientific">Ralstonia pickettii (strain 12D)</name>
    <dbReference type="NCBI Taxonomy" id="428406"/>
    <lineage>
        <taxon>Bacteria</taxon>
        <taxon>Pseudomonadati</taxon>
        <taxon>Pseudomonadota</taxon>
        <taxon>Betaproteobacteria</taxon>
        <taxon>Burkholderiales</taxon>
        <taxon>Burkholderiaceae</taxon>
        <taxon>Ralstonia</taxon>
    </lineage>
</organism>
<dbReference type="EMBL" id="CP001646">
    <property type="protein sequence ID" value="ACS66320.1"/>
    <property type="molecule type" value="Genomic_DNA"/>
</dbReference>
<keyword evidence="12" id="KW-0614">Plasmid</keyword>
<comment type="cofactor">
    <cofactor evidence="1">
        <name>Zn(2+)</name>
        <dbReference type="ChEBI" id="CHEBI:29105"/>
    </cofactor>
</comment>
<dbReference type="PANTHER" id="PTHR37425:SF1">
    <property type="entry name" value="OUTER MEMBRANE PROTEIN"/>
    <property type="match status" value="1"/>
</dbReference>
<comment type="pathway">
    <text evidence="2">Cell wall biogenesis; cell wall polysaccharide biosynthesis.</text>
</comment>
<keyword evidence="3" id="KW-0645">Protease</keyword>
<evidence type="ECO:0000313" key="12">
    <source>
        <dbReference type="EMBL" id="ACS66320.1"/>
    </source>
</evidence>
<gene>
    <name evidence="12" type="ordered locus">Rpic12D_5086</name>
</gene>
<evidence type="ECO:0000256" key="9">
    <source>
        <dbReference type="ARBA" id="ARBA00023316"/>
    </source>
</evidence>
<dbReference type="GO" id="GO:0046872">
    <property type="term" value="F:metal ion binding"/>
    <property type="evidence" value="ECO:0007669"/>
    <property type="project" value="UniProtKB-KW"/>
</dbReference>
<dbReference type="KEGG" id="rpf:Rpic12D_5086"/>
<evidence type="ECO:0000256" key="6">
    <source>
        <dbReference type="ARBA" id="ARBA00022801"/>
    </source>
</evidence>
<dbReference type="InterPro" id="IPR006311">
    <property type="entry name" value="TAT_signal"/>
</dbReference>
<protein>
    <recommendedName>
        <fullName evidence="11">Murein endopeptidase K</fullName>
    </recommendedName>
</protein>
<evidence type="ECO:0000256" key="4">
    <source>
        <dbReference type="ARBA" id="ARBA00022723"/>
    </source>
</evidence>
<dbReference type="HOGENOM" id="CLU_080400_0_0_4"/>
<evidence type="ECO:0000256" key="3">
    <source>
        <dbReference type="ARBA" id="ARBA00022670"/>
    </source>
</evidence>
<keyword evidence="7" id="KW-0862">Zinc</keyword>
<dbReference type="GO" id="GO:0006508">
    <property type="term" value="P:proteolysis"/>
    <property type="evidence" value="ECO:0007669"/>
    <property type="project" value="UniProtKB-KW"/>
</dbReference>